<dbReference type="EMBL" id="NXLV01000002">
    <property type="protein sequence ID" value="RDU71875.1"/>
    <property type="molecule type" value="Genomic_DNA"/>
</dbReference>
<evidence type="ECO:0000313" key="2">
    <source>
        <dbReference type="EMBL" id="RDU71875.1"/>
    </source>
</evidence>
<sequence length="119" mass="13115">PPPTPSHHLLRFMGLSSLLCIALTSIICFLSPSPPPTDTRSLQILSTLHSMPSNASLFSLLQELENISKQYPLLSIKLCDSQILTLTFATPFPQSLIFSLASKEYVSKIVDCKTLEIIL</sequence>
<keyword evidence="1" id="KW-0812">Transmembrane</keyword>
<accession>A0A3D8J3Z3</accession>
<organism evidence="2 3">
    <name type="scientific">Helicobacter brantae</name>
    <dbReference type="NCBI Taxonomy" id="375927"/>
    <lineage>
        <taxon>Bacteria</taxon>
        <taxon>Pseudomonadati</taxon>
        <taxon>Campylobacterota</taxon>
        <taxon>Epsilonproteobacteria</taxon>
        <taxon>Campylobacterales</taxon>
        <taxon>Helicobacteraceae</taxon>
        <taxon>Helicobacter</taxon>
    </lineage>
</organism>
<comment type="caution">
    <text evidence="2">The sequence shown here is derived from an EMBL/GenBank/DDBJ whole genome shotgun (WGS) entry which is preliminary data.</text>
</comment>
<keyword evidence="3" id="KW-1185">Reference proteome</keyword>
<dbReference type="AlphaFoldDB" id="A0A3D8J3Z3"/>
<proteinExistence type="predicted"/>
<protein>
    <submittedName>
        <fullName evidence="2">Uncharacterized protein</fullName>
    </submittedName>
</protein>
<keyword evidence="1" id="KW-1133">Transmembrane helix</keyword>
<evidence type="ECO:0000313" key="3">
    <source>
        <dbReference type="Proteomes" id="UP000257045"/>
    </source>
</evidence>
<keyword evidence="1" id="KW-0472">Membrane</keyword>
<gene>
    <name evidence="2" type="ORF">CQA58_02190</name>
</gene>
<feature type="transmembrane region" description="Helical" evidence="1">
    <location>
        <begin position="12"/>
        <end position="30"/>
    </location>
</feature>
<dbReference type="RefSeq" id="WP_170126722.1">
    <property type="nucleotide sequence ID" value="NZ_NXLV01000002.1"/>
</dbReference>
<name>A0A3D8J3Z3_9HELI</name>
<reference evidence="2 3" key="1">
    <citation type="submission" date="2018-04" db="EMBL/GenBank/DDBJ databases">
        <title>Novel Campyloabacter and Helicobacter Species and Strains.</title>
        <authorList>
            <person name="Mannion A.J."/>
            <person name="Shen Z."/>
            <person name="Fox J.G."/>
        </authorList>
    </citation>
    <scope>NUCLEOTIDE SEQUENCE [LARGE SCALE GENOMIC DNA]</scope>
    <source>
        <strain evidence="2 3">MIT 04-9366</strain>
    </source>
</reference>
<feature type="non-terminal residue" evidence="2">
    <location>
        <position position="1"/>
    </location>
</feature>
<dbReference type="Proteomes" id="UP000257045">
    <property type="component" value="Unassembled WGS sequence"/>
</dbReference>
<evidence type="ECO:0000256" key="1">
    <source>
        <dbReference type="SAM" id="Phobius"/>
    </source>
</evidence>